<evidence type="ECO:0000313" key="3">
    <source>
        <dbReference type="EMBL" id="CAF1442992.1"/>
    </source>
</evidence>
<dbReference type="SUPFAM" id="SSF53474">
    <property type="entry name" value="alpha/beta-Hydrolases"/>
    <property type="match status" value="1"/>
</dbReference>
<evidence type="ECO:0000259" key="2">
    <source>
        <dbReference type="Pfam" id="PF00561"/>
    </source>
</evidence>
<dbReference type="OrthoDB" id="19657at2759"/>
<evidence type="ECO:0000256" key="1">
    <source>
        <dbReference type="SAM" id="Phobius"/>
    </source>
</evidence>
<keyword evidence="1" id="KW-0812">Transmembrane</keyword>
<keyword evidence="1" id="KW-1133">Transmembrane helix</keyword>
<dbReference type="InterPro" id="IPR000073">
    <property type="entry name" value="AB_hydrolase_1"/>
</dbReference>
<comment type="caution">
    <text evidence="3">The sequence shown here is derived from an EMBL/GenBank/DDBJ whole genome shotgun (WGS) entry which is preliminary data.</text>
</comment>
<dbReference type="InterPro" id="IPR029058">
    <property type="entry name" value="AB_hydrolase_fold"/>
</dbReference>
<feature type="transmembrane region" description="Helical" evidence="1">
    <location>
        <begin position="311"/>
        <end position="332"/>
    </location>
</feature>
<dbReference type="PANTHER" id="PTHR43433">
    <property type="entry name" value="HYDROLASE, ALPHA/BETA FOLD FAMILY PROTEIN"/>
    <property type="match status" value="1"/>
</dbReference>
<dbReference type="Gene3D" id="3.40.50.1820">
    <property type="entry name" value="alpha/beta hydrolase"/>
    <property type="match status" value="1"/>
</dbReference>
<dbReference type="InterPro" id="IPR050471">
    <property type="entry name" value="AB_hydrolase"/>
</dbReference>
<sequence>MPYVTLPVSHQNVTLYYEVHGSGPIKILFIMGLWTEGRSWKYQTDYFSTQSYYQCVTYDNRGCGRSSAPKTLEYTTTQMAKDALTLIEHLHWNQCHVVGFSLGGMIAQELALLAPRKILSLTLIATHAGGLISRPPFAALRFFLQWFLIRNKDQLVKNMLRVFYGKKTLNDPEKRQQFYNDWWEKMEIRVPLSVIGAFGQILAVQRHYISYSELLKLRYSNIPCTIMVGAEDQIIHKVNSYMLQTILGCKLVKFELAGHDLISEHAQEINRELLELCESNFAKNYSSHMPMKYEVEVQTLKLCCQHRIHCFTYSCIGFSKGLLIGLILYFGLIQNLTVSEQMNAKLFTHCVMFIGCLSGLHRTVSCIFNAFQARRFAQRHQVFLGPAASSHIKNALLNECGLEFPTLSIICFTSFLSLLWWTKLYA</sequence>
<keyword evidence="1" id="KW-0472">Membrane</keyword>
<organism evidence="3 4">
    <name type="scientific">Adineta ricciae</name>
    <name type="common">Rotifer</name>
    <dbReference type="NCBI Taxonomy" id="249248"/>
    <lineage>
        <taxon>Eukaryota</taxon>
        <taxon>Metazoa</taxon>
        <taxon>Spiralia</taxon>
        <taxon>Gnathifera</taxon>
        <taxon>Rotifera</taxon>
        <taxon>Eurotatoria</taxon>
        <taxon>Bdelloidea</taxon>
        <taxon>Adinetida</taxon>
        <taxon>Adinetidae</taxon>
        <taxon>Adineta</taxon>
    </lineage>
</organism>
<evidence type="ECO:0000313" key="4">
    <source>
        <dbReference type="Proteomes" id="UP000663852"/>
    </source>
</evidence>
<name>A0A815NWJ0_ADIRI</name>
<protein>
    <recommendedName>
        <fullName evidence="2">AB hydrolase-1 domain-containing protein</fullName>
    </recommendedName>
</protein>
<dbReference type="PANTHER" id="PTHR43433:SF5">
    <property type="entry name" value="AB HYDROLASE-1 DOMAIN-CONTAINING PROTEIN"/>
    <property type="match status" value="1"/>
</dbReference>
<dbReference type="Proteomes" id="UP000663852">
    <property type="component" value="Unassembled WGS sequence"/>
</dbReference>
<feature type="transmembrane region" description="Helical" evidence="1">
    <location>
        <begin position="404"/>
        <end position="422"/>
    </location>
</feature>
<feature type="transmembrane region" description="Helical" evidence="1">
    <location>
        <begin position="344"/>
        <end position="361"/>
    </location>
</feature>
<dbReference type="AlphaFoldDB" id="A0A815NWJ0"/>
<reference evidence="3" key="1">
    <citation type="submission" date="2021-02" db="EMBL/GenBank/DDBJ databases">
        <authorList>
            <person name="Nowell W R."/>
        </authorList>
    </citation>
    <scope>NUCLEOTIDE SEQUENCE</scope>
</reference>
<accession>A0A815NWJ0</accession>
<feature type="domain" description="AB hydrolase-1" evidence="2">
    <location>
        <begin position="27"/>
        <end position="265"/>
    </location>
</feature>
<proteinExistence type="predicted"/>
<dbReference type="EMBL" id="CAJNOJ010000423">
    <property type="protein sequence ID" value="CAF1442992.1"/>
    <property type="molecule type" value="Genomic_DNA"/>
</dbReference>
<dbReference type="Pfam" id="PF00561">
    <property type="entry name" value="Abhydrolase_1"/>
    <property type="match status" value="1"/>
</dbReference>
<gene>
    <name evidence="3" type="ORF">EDS130_LOCUS39007</name>
</gene>